<keyword evidence="3" id="KW-1185">Reference proteome</keyword>
<feature type="transmembrane region" description="Helical" evidence="1">
    <location>
        <begin position="12"/>
        <end position="31"/>
    </location>
</feature>
<dbReference type="RefSeq" id="WP_203902372.1">
    <property type="nucleotide sequence ID" value="NZ_BOPF01000023.1"/>
</dbReference>
<organism evidence="2 3">
    <name type="scientific">Virgisporangium aliadipatigenens</name>
    <dbReference type="NCBI Taxonomy" id="741659"/>
    <lineage>
        <taxon>Bacteria</taxon>
        <taxon>Bacillati</taxon>
        <taxon>Actinomycetota</taxon>
        <taxon>Actinomycetes</taxon>
        <taxon>Micromonosporales</taxon>
        <taxon>Micromonosporaceae</taxon>
        <taxon>Virgisporangium</taxon>
    </lineage>
</organism>
<feature type="transmembrane region" description="Helical" evidence="1">
    <location>
        <begin position="38"/>
        <end position="62"/>
    </location>
</feature>
<proteinExistence type="predicted"/>
<keyword evidence="1" id="KW-0812">Transmembrane</keyword>
<feature type="transmembrane region" description="Helical" evidence="1">
    <location>
        <begin position="68"/>
        <end position="90"/>
    </location>
</feature>
<keyword evidence="1" id="KW-0472">Membrane</keyword>
<comment type="caution">
    <text evidence="2">The sequence shown here is derived from an EMBL/GenBank/DDBJ whole genome shotgun (WGS) entry which is preliminary data.</text>
</comment>
<evidence type="ECO:0000256" key="1">
    <source>
        <dbReference type="SAM" id="Phobius"/>
    </source>
</evidence>
<dbReference type="Pfam" id="PF25637">
    <property type="entry name" value="DUF7942"/>
    <property type="match status" value="1"/>
</dbReference>
<evidence type="ECO:0000313" key="3">
    <source>
        <dbReference type="Proteomes" id="UP000619260"/>
    </source>
</evidence>
<dbReference type="EMBL" id="BOPF01000023">
    <property type="protein sequence ID" value="GIJ48899.1"/>
    <property type="molecule type" value="Genomic_DNA"/>
</dbReference>
<name>A0A8J3YNP2_9ACTN</name>
<dbReference type="AlphaFoldDB" id="A0A8J3YNP2"/>
<evidence type="ECO:0000313" key="2">
    <source>
        <dbReference type="EMBL" id="GIJ48899.1"/>
    </source>
</evidence>
<sequence length="101" mass="10913">MRFLFGNWFSRAYLLLVAATTVFVVWSYATYEGSDANLAGVLLFFVTAPTSFVFIGVLGSVVDSPVGAIVYLVACTLVNTALISALVHGVKRLITRHRPAT</sequence>
<accession>A0A8J3YNP2</accession>
<dbReference type="NCBIfam" id="NF046119">
    <property type="entry name" value="memb_SCO4225"/>
    <property type="match status" value="1"/>
</dbReference>
<dbReference type="InterPro" id="IPR057702">
    <property type="entry name" value="DUF7942"/>
</dbReference>
<gene>
    <name evidence="2" type="ORF">Val02_57850</name>
</gene>
<keyword evidence="1" id="KW-1133">Transmembrane helix</keyword>
<dbReference type="Proteomes" id="UP000619260">
    <property type="component" value="Unassembled WGS sequence"/>
</dbReference>
<protein>
    <submittedName>
        <fullName evidence="2">Uncharacterized protein</fullName>
    </submittedName>
</protein>
<reference evidence="2" key="1">
    <citation type="submission" date="2021-01" db="EMBL/GenBank/DDBJ databases">
        <title>Whole genome shotgun sequence of Virgisporangium aliadipatigenens NBRC 105644.</title>
        <authorList>
            <person name="Komaki H."/>
            <person name="Tamura T."/>
        </authorList>
    </citation>
    <scope>NUCLEOTIDE SEQUENCE</scope>
    <source>
        <strain evidence="2">NBRC 105644</strain>
    </source>
</reference>